<dbReference type="Proteomes" id="UP001732720">
    <property type="component" value="Chromosome X"/>
</dbReference>
<reference evidence="2" key="1">
    <citation type="submission" date="2025-08" db="UniProtKB">
        <authorList>
            <consortium name="RefSeq"/>
        </authorList>
    </citation>
    <scope>IDENTIFICATION</scope>
</reference>
<keyword evidence="1" id="KW-1185">Reference proteome</keyword>
<protein>
    <submittedName>
        <fullName evidence="2">Melanoma-associated antigen B4-like</fullName>
    </submittedName>
</protein>
<accession>A0AC58LML5</accession>
<dbReference type="RefSeq" id="XP_073918387.1">
    <property type="nucleotide sequence ID" value="XM_074062286.1"/>
</dbReference>
<evidence type="ECO:0000313" key="2">
    <source>
        <dbReference type="RefSeq" id="XP_073918387.1"/>
    </source>
</evidence>
<proteinExistence type="predicted"/>
<sequence>MPRGQKSKLRARQKRRQAQDEPQDAQATGAEKGEYASCSSPDSGDAVPSTSVAGLPQKPQGAPPTTTAAAGGSCKKSGKGGRSQGAEGGHFSKAPRSAESRLKDLIMRKSEMVMQYLLLKYKMKQPILKGEMLKMVSKRFREYFPEILRKASNRVELVFGLELQEAKPKGNSYTFVSKLELSNSGSLTSELGFPRTGLLIPLLAVIFLNGNCATEEEVWGFLNMLGVYDGSSHIIFGDTRKLITQDLVREKYLVYRQVRGSDPPRHEFLWGPRACAETSKMKVLEFLAKVNDNVPSDFPSHYEEALRDEEERAQTGVAGRGGTPAKASPSPKVKSRHYTP</sequence>
<organism evidence="1 2">
    <name type="scientific">Castor canadensis</name>
    <name type="common">American beaver</name>
    <dbReference type="NCBI Taxonomy" id="51338"/>
    <lineage>
        <taxon>Eukaryota</taxon>
        <taxon>Metazoa</taxon>
        <taxon>Chordata</taxon>
        <taxon>Craniata</taxon>
        <taxon>Vertebrata</taxon>
        <taxon>Euteleostomi</taxon>
        <taxon>Mammalia</taxon>
        <taxon>Eutheria</taxon>
        <taxon>Euarchontoglires</taxon>
        <taxon>Glires</taxon>
        <taxon>Rodentia</taxon>
        <taxon>Castorimorpha</taxon>
        <taxon>Castoridae</taxon>
        <taxon>Castor</taxon>
    </lineage>
</organism>
<gene>
    <name evidence="2" type="primary">LOC141419500</name>
</gene>
<evidence type="ECO:0000313" key="1">
    <source>
        <dbReference type="Proteomes" id="UP001732720"/>
    </source>
</evidence>
<name>A0AC58LML5_CASCN</name>